<proteinExistence type="predicted"/>
<accession>A0AAN9HS80</accession>
<dbReference type="AlphaFoldDB" id="A0AAN9HS80"/>
<reference evidence="1 2" key="1">
    <citation type="submission" date="2024-01" db="EMBL/GenBank/DDBJ databases">
        <title>The genomes of 5 underutilized Papilionoideae crops provide insights into root nodulation and disease resistanc.</title>
        <authorList>
            <person name="Yuan L."/>
        </authorList>
    </citation>
    <scope>NUCLEOTIDE SEQUENCE [LARGE SCALE GENOMIC DNA]</scope>
    <source>
        <strain evidence="1">ZHUSHIDOU_FW_LH</strain>
        <tissue evidence="1">Leaf</tissue>
    </source>
</reference>
<name>A0AAN9HS80_CROPI</name>
<comment type="caution">
    <text evidence="1">The sequence shown here is derived from an EMBL/GenBank/DDBJ whole genome shotgun (WGS) entry which is preliminary data.</text>
</comment>
<gene>
    <name evidence="1" type="ORF">RIF29_42230</name>
</gene>
<keyword evidence="2" id="KW-1185">Reference proteome</keyword>
<evidence type="ECO:0000313" key="1">
    <source>
        <dbReference type="EMBL" id="KAK7247349.1"/>
    </source>
</evidence>
<sequence>MFELKGDHVTPTKAIFSPPFPAMSTVAVHDVSPVSISIPGAPILMVSPIGSSLPALAVHANKCKHVNRSCVRKRLFYV</sequence>
<protein>
    <submittedName>
        <fullName evidence="1">Uncharacterized protein</fullName>
    </submittedName>
</protein>
<dbReference type="Proteomes" id="UP001372338">
    <property type="component" value="Unassembled WGS sequence"/>
</dbReference>
<organism evidence="1 2">
    <name type="scientific">Crotalaria pallida</name>
    <name type="common">Smooth rattlebox</name>
    <name type="synonym">Crotalaria striata</name>
    <dbReference type="NCBI Taxonomy" id="3830"/>
    <lineage>
        <taxon>Eukaryota</taxon>
        <taxon>Viridiplantae</taxon>
        <taxon>Streptophyta</taxon>
        <taxon>Embryophyta</taxon>
        <taxon>Tracheophyta</taxon>
        <taxon>Spermatophyta</taxon>
        <taxon>Magnoliopsida</taxon>
        <taxon>eudicotyledons</taxon>
        <taxon>Gunneridae</taxon>
        <taxon>Pentapetalae</taxon>
        <taxon>rosids</taxon>
        <taxon>fabids</taxon>
        <taxon>Fabales</taxon>
        <taxon>Fabaceae</taxon>
        <taxon>Papilionoideae</taxon>
        <taxon>50 kb inversion clade</taxon>
        <taxon>genistoids sensu lato</taxon>
        <taxon>core genistoids</taxon>
        <taxon>Crotalarieae</taxon>
        <taxon>Crotalaria</taxon>
    </lineage>
</organism>
<dbReference type="EMBL" id="JAYWIO010000008">
    <property type="protein sequence ID" value="KAK7247349.1"/>
    <property type="molecule type" value="Genomic_DNA"/>
</dbReference>
<evidence type="ECO:0000313" key="2">
    <source>
        <dbReference type="Proteomes" id="UP001372338"/>
    </source>
</evidence>